<keyword evidence="3" id="KW-1185">Reference proteome</keyword>
<dbReference type="EMBL" id="CAKOFQ010007796">
    <property type="protein sequence ID" value="CAH2008292.1"/>
    <property type="molecule type" value="Genomic_DNA"/>
</dbReference>
<evidence type="ECO:0000256" key="1">
    <source>
        <dbReference type="SAM" id="SignalP"/>
    </source>
</evidence>
<protein>
    <submittedName>
        <fullName evidence="2">Uncharacterized protein</fullName>
    </submittedName>
</protein>
<gene>
    <name evidence="2" type="ORF">ACAOBT_LOCUS30145</name>
</gene>
<organism evidence="2 3">
    <name type="scientific">Acanthoscelides obtectus</name>
    <name type="common">Bean weevil</name>
    <name type="synonym">Bruchus obtectus</name>
    <dbReference type="NCBI Taxonomy" id="200917"/>
    <lineage>
        <taxon>Eukaryota</taxon>
        <taxon>Metazoa</taxon>
        <taxon>Ecdysozoa</taxon>
        <taxon>Arthropoda</taxon>
        <taxon>Hexapoda</taxon>
        <taxon>Insecta</taxon>
        <taxon>Pterygota</taxon>
        <taxon>Neoptera</taxon>
        <taxon>Endopterygota</taxon>
        <taxon>Coleoptera</taxon>
        <taxon>Polyphaga</taxon>
        <taxon>Cucujiformia</taxon>
        <taxon>Chrysomeloidea</taxon>
        <taxon>Chrysomelidae</taxon>
        <taxon>Bruchinae</taxon>
        <taxon>Bruchini</taxon>
        <taxon>Acanthoscelides</taxon>
    </lineage>
</organism>
<comment type="caution">
    <text evidence="2">The sequence shown here is derived from an EMBL/GenBank/DDBJ whole genome shotgun (WGS) entry which is preliminary data.</text>
</comment>
<name>A0A9P0Q326_ACAOB</name>
<feature type="signal peptide" evidence="1">
    <location>
        <begin position="1"/>
        <end position="18"/>
    </location>
</feature>
<dbReference type="OrthoDB" id="6363126at2759"/>
<dbReference type="AlphaFoldDB" id="A0A9P0Q326"/>
<reference evidence="2" key="1">
    <citation type="submission" date="2022-03" db="EMBL/GenBank/DDBJ databases">
        <authorList>
            <person name="Sayadi A."/>
        </authorList>
    </citation>
    <scope>NUCLEOTIDE SEQUENCE</scope>
</reference>
<proteinExistence type="predicted"/>
<keyword evidence="1" id="KW-0732">Signal</keyword>
<feature type="chain" id="PRO_5040351279" evidence="1">
    <location>
        <begin position="19"/>
        <end position="45"/>
    </location>
</feature>
<evidence type="ECO:0000313" key="2">
    <source>
        <dbReference type="EMBL" id="CAH2008292.1"/>
    </source>
</evidence>
<evidence type="ECO:0000313" key="3">
    <source>
        <dbReference type="Proteomes" id="UP001152888"/>
    </source>
</evidence>
<sequence length="45" mass="5101">MRAIVCISVLFFATVAFAAEDYCYKDVVEVCKTTTKKCKYAFGCY</sequence>
<dbReference type="Proteomes" id="UP001152888">
    <property type="component" value="Unassembled WGS sequence"/>
</dbReference>
<accession>A0A9P0Q326</accession>